<sequence length="82" mass="9374">MKARDSVSQSTPQVNYEATVESYVVRHLRELQGTDVTIQTQRSIVEGTLSMVHYDCVIVTKEGRDFVVRNQQIIWFTPSEGN</sequence>
<organism evidence="1 2">
    <name type="scientific">Tetzosporium hominis</name>
    <dbReference type="NCBI Taxonomy" id="2020506"/>
    <lineage>
        <taxon>Bacteria</taxon>
        <taxon>Bacillati</taxon>
        <taxon>Bacillota</taxon>
        <taxon>Bacilli</taxon>
        <taxon>Bacillales</taxon>
        <taxon>Caryophanaceae</taxon>
        <taxon>Tetzosporium</taxon>
    </lineage>
</organism>
<name>A0A264W526_9BACL</name>
<protein>
    <recommendedName>
        <fullName evidence="3">DUF2642 domain-containing protein</fullName>
    </recommendedName>
</protein>
<keyword evidence="2" id="KW-1185">Reference proteome</keyword>
<dbReference type="InterPro" id="IPR020139">
    <property type="entry name" value="DUF2642"/>
</dbReference>
<dbReference type="Pfam" id="PF10842">
    <property type="entry name" value="DUF2642"/>
    <property type="match status" value="1"/>
</dbReference>
<dbReference type="EMBL" id="NOKQ01000187">
    <property type="protein sequence ID" value="OZS78688.1"/>
    <property type="molecule type" value="Genomic_DNA"/>
</dbReference>
<evidence type="ECO:0008006" key="3">
    <source>
        <dbReference type="Google" id="ProtNLM"/>
    </source>
</evidence>
<gene>
    <name evidence="1" type="ORF">CF394_03875</name>
</gene>
<proteinExistence type="predicted"/>
<evidence type="ECO:0000313" key="1">
    <source>
        <dbReference type="EMBL" id="OZS78688.1"/>
    </source>
</evidence>
<evidence type="ECO:0000313" key="2">
    <source>
        <dbReference type="Proteomes" id="UP000217065"/>
    </source>
</evidence>
<dbReference type="OrthoDB" id="2439488at2"/>
<dbReference type="AlphaFoldDB" id="A0A264W526"/>
<reference evidence="1 2" key="1">
    <citation type="submission" date="2017-07" db="EMBL/GenBank/DDBJ databases">
        <title>Tetzosporium hominis gen.nov. sp.nov.</title>
        <authorList>
            <person name="Tetz G."/>
            <person name="Tetz V."/>
        </authorList>
    </citation>
    <scope>NUCLEOTIDE SEQUENCE [LARGE SCALE GENOMIC DNA]</scope>
    <source>
        <strain evidence="1 2">VT-49</strain>
    </source>
</reference>
<dbReference type="Proteomes" id="UP000217065">
    <property type="component" value="Unassembled WGS sequence"/>
</dbReference>
<comment type="caution">
    <text evidence="1">The sequence shown here is derived from an EMBL/GenBank/DDBJ whole genome shotgun (WGS) entry which is preliminary data.</text>
</comment>
<accession>A0A264W526</accession>